<dbReference type="KEGG" id="rom:EI983_12455"/>
<evidence type="ECO:0000313" key="2">
    <source>
        <dbReference type="Proteomes" id="UP000428330"/>
    </source>
</evidence>
<dbReference type="RefSeq" id="WP_157707717.1">
    <property type="nucleotide sequence ID" value="NZ_CP034348.1"/>
</dbReference>
<dbReference type="Gene3D" id="3.40.50.300">
    <property type="entry name" value="P-loop containing nucleotide triphosphate hydrolases"/>
    <property type="match status" value="1"/>
</dbReference>
<accession>A0A6I6IUJ5</accession>
<evidence type="ECO:0008006" key="3">
    <source>
        <dbReference type="Google" id="ProtNLM"/>
    </source>
</evidence>
<dbReference type="InterPro" id="IPR005331">
    <property type="entry name" value="Sulfotransferase"/>
</dbReference>
<dbReference type="InterPro" id="IPR027417">
    <property type="entry name" value="P-loop_NTPase"/>
</dbReference>
<gene>
    <name evidence="1" type="ORF">EI983_12455</name>
</gene>
<name>A0A6I6IUJ5_9RHOB</name>
<reference evidence="2" key="1">
    <citation type="submission" date="2018-12" db="EMBL/GenBank/DDBJ databases">
        <title>Complete genome sequence of Roseovarius sp. MME-070.</title>
        <authorList>
            <person name="Nam Y.-D."/>
            <person name="Kang J."/>
            <person name="Chung W.-H."/>
            <person name="Park Y.S."/>
        </authorList>
    </citation>
    <scope>NUCLEOTIDE SEQUENCE [LARGE SCALE GENOMIC DNA]</scope>
    <source>
        <strain evidence="2">MME-070</strain>
    </source>
</reference>
<dbReference type="SUPFAM" id="SSF52540">
    <property type="entry name" value="P-loop containing nucleoside triphosphate hydrolases"/>
    <property type="match status" value="1"/>
</dbReference>
<dbReference type="OrthoDB" id="1407035at2"/>
<organism evidence="1 2">
    <name type="scientific">Roseovarius faecimaris</name>
    <dbReference type="NCBI Taxonomy" id="2494550"/>
    <lineage>
        <taxon>Bacteria</taxon>
        <taxon>Pseudomonadati</taxon>
        <taxon>Pseudomonadota</taxon>
        <taxon>Alphaproteobacteria</taxon>
        <taxon>Rhodobacterales</taxon>
        <taxon>Roseobacteraceae</taxon>
        <taxon>Roseovarius</taxon>
    </lineage>
</organism>
<dbReference type="GO" id="GO:0008146">
    <property type="term" value="F:sulfotransferase activity"/>
    <property type="evidence" value="ECO:0007669"/>
    <property type="project" value="InterPro"/>
</dbReference>
<protein>
    <recommendedName>
        <fullName evidence="3">Sulfotransferase family protein</fullName>
    </recommendedName>
</protein>
<keyword evidence="2" id="KW-1185">Reference proteome</keyword>
<dbReference type="GO" id="GO:0016020">
    <property type="term" value="C:membrane"/>
    <property type="evidence" value="ECO:0007669"/>
    <property type="project" value="InterPro"/>
</dbReference>
<sequence length="229" mass="26299">MPVTLDLIFVHVPKTGGISVRQAAMRKYGPSLHLDYADRITNPEALFNTDRSAYLQQDHLSSLQGKKAVYGHFWIGKYHNVRAMCRATILRDPVERLVSNYFYWKSDTNTPQMLKANALRRKLVVENLTIPEFASLPNIRNFYHGCYFDGVDMGQFDAIKDYSTLRDNPEEIGRATGLDGEFSRVNRTDLQLPDYHSLKDAFYADAAALSAVRASLQEDIRFYEKWVHL</sequence>
<dbReference type="AlphaFoldDB" id="A0A6I6IUJ5"/>
<evidence type="ECO:0000313" key="1">
    <source>
        <dbReference type="EMBL" id="QGX99036.1"/>
    </source>
</evidence>
<dbReference type="Proteomes" id="UP000428330">
    <property type="component" value="Chromosome"/>
</dbReference>
<proteinExistence type="predicted"/>
<dbReference type="EMBL" id="CP034348">
    <property type="protein sequence ID" value="QGX99036.1"/>
    <property type="molecule type" value="Genomic_DNA"/>
</dbReference>
<dbReference type="Pfam" id="PF03567">
    <property type="entry name" value="Sulfotransfer_2"/>
    <property type="match status" value="1"/>
</dbReference>